<sequence length="1269" mass="143931">MRRRTATAISTSIALCNEMLQVLYTCSPHKPRIKQVGSFYSLFSLFTTNHHFSTTTTISSSSTTQNNNTHIDLSSNCFTGIAQSVILKCSQFSDKNKGKAFANASLKDLLLEISDLVPEQTRRLRRVSQLKPEDALELLLGFELQCGKVGFKARKVESLWEIFKWVSEKIKGFKHKPQSCEVMASMLVRVGLLREVESLLSTMESEGILLDSQEIFSDLIEGYVGAGELESAISVYDRIRGRLVPTSQCCGALLNQLVGMRKTHLASRVCMDMAEMGFDLRDVKKATFEGVIRLLCRDGKIQEARNLIKKAMAFDLKPSNSVLNEVAYGYCEKKDFDDLLSFYADIKCAPDVMAGNKIMHSLCSNFGTRRAEPFLQELEHLGFNLDEITFGIMIGWSCREGKLKSAFVYLSEMLARHLKPHKCTYNALISGVFMEGMWKHAGEVFDEMVERGTTPDFSTFRILLAGYCKARQFDEAKRIIFDMARHGLIQNSSDEDPLSRAFIILGFDPLAVTLKRDNDVGFSKTEFYDDLGNGLYLDTDLDEYEERVTGILEDCMVPEYNSLMMKECTLGNLKGALVLVDEMIRWGQDLSLSMISALLRGLSASHSLTKAITSIVDSKPHLVHQLDQEALNVLAQAYIKKGLAFNARIVLNGMIERHLKIKNETYTSLVKGFCKKGNSRELHAYWNIAQNDRWLPRPEDCKALIECLCNKEMLREAVQLLESILISYSQLRSDICHTFIDKLFVSGFTRIASVLLDELEQRGSVLDQMAYTYLIRGLCKEKNFPVAFTLLDNMLAKNWAPCLDVTVELIPQLCRADRFGKAVYLKEIGLRENSSFSLSLDGALIEGCCMSGKVTEATTLLQNMLLKGTLPDAEIYNFLVQGHCKVNSLKTVRELLGFMTRNSFSISLSTYRNLVRLMCLEGRVLHAWRLKELMFEQSDPHDLSIYNILIFYIFPTGNTFLVKKVVEHLQEKKFLVDEVTYNFLVHGFCRFKDVSSAVDHLYTMISMDFRPSNRNLRKVITDLCDIGEIEKALELSREMQLRGWTHDSMIQNAIVDGLLSHGRVQEAENFLDSMVEKCLIPENINYDNIIKRFCSYGRPNKAVNLLDIMLKKGNVPESTSYDSMISSFSALGNLEQAMDFHTEMLDRNLRPSIDTWDILVHNFCEDGKTAEAERLLKCMVRTGETVTRKIYSSVINRYRLENNLGKVSELMQAMQQSGYEPDFETHWSLIRNLRNSSDKDNANSSKGFLSKLLSASGFSRQKYSKAKQG</sequence>
<keyword evidence="2" id="KW-0677">Repeat</keyword>
<feature type="repeat" description="PPR" evidence="3">
    <location>
        <begin position="767"/>
        <end position="801"/>
    </location>
</feature>
<dbReference type="GO" id="GO:0007005">
    <property type="term" value="P:mitochondrion organization"/>
    <property type="evidence" value="ECO:0007669"/>
    <property type="project" value="TreeGrafter"/>
</dbReference>
<keyword evidence="6" id="KW-1185">Reference proteome</keyword>
<dbReference type="AlphaFoldDB" id="A0AAW1WKZ9"/>
<feature type="repeat" description="PPR" evidence="3">
    <location>
        <begin position="977"/>
        <end position="1011"/>
    </location>
</feature>
<dbReference type="GO" id="GO:0006396">
    <property type="term" value="P:RNA processing"/>
    <property type="evidence" value="ECO:0007669"/>
    <property type="project" value="TreeGrafter"/>
</dbReference>
<evidence type="ECO:0000256" key="2">
    <source>
        <dbReference type="ARBA" id="ARBA00022737"/>
    </source>
</evidence>
<dbReference type="Pfam" id="PF01535">
    <property type="entry name" value="PPR"/>
    <property type="match status" value="8"/>
</dbReference>
<comment type="caution">
    <text evidence="5">The sequence shown here is derived from an EMBL/GenBank/DDBJ whole genome shotgun (WGS) entry which is preliminary data.</text>
</comment>
<dbReference type="GO" id="GO:0005739">
    <property type="term" value="C:mitochondrion"/>
    <property type="evidence" value="ECO:0007669"/>
    <property type="project" value="TreeGrafter"/>
</dbReference>
<dbReference type="InterPro" id="IPR051114">
    <property type="entry name" value="Mito_RNA_Proc_CCM1"/>
</dbReference>
<feature type="repeat" description="PPR" evidence="3">
    <location>
        <begin position="1152"/>
        <end position="1186"/>
    </location>
</feature>
<feature type="repeat" description="PPR" evidence="3">
    <location>
        <begin position="1082"/>
        <end position="1116"/>
    </location>
</feature>
<feature type="repeat" description="PPR" evidence="3">
    <location>
        <begin position="456"/>
        <end position="490"/>
    </location>
</feature>
<protein>
    <recommendedName>
        <fullName evidence="4">Pentatricopeptide repeat-containing protein-mitochondrial domain-containing protein</fullName>
    </recommendedName>
</protein>
<dbReference type="Proteomes" id="UP001457282">
    <property type="component" value="Unassembled WGS sequence"/>
</dbReference>
<feature type="repeat" description="PPR" evidence="3">
    <location>
        <begin position="386"/>
        <end position="420"/>
    </location>
</feature>
<dbReference type="Pfam" id="PF13041">
    <property type="entry name" value="PPR_2"/>
    <property type="match status" value="2"/>
</dbReference>
<gene>
    <name evidence="5" type="ORF">M0R45_033388</name>
</gene>
<evidence type="ECO:0000256" key="1">
    <source>
        <dbReference type="ARBA" id="ARBA00007626"/>
    </source>
</evidence>
<evidence type="ECO:0000313" key="6">
    <source>
        <dbReference type="Proteomes" id="UP001457282"/>
    </source>
</evidence>
<dbReference type="NCBIfam" id="TIGR00756">
    <property type="entry name" value="PPR"/>
    <property type="match status" value="5"/>
</dbReference>
<dbReference type="Pfam" id="PF23276">
    <property type="entry name" value="TPR_24"/>
    <property type="match status" value="1"/>
</dbReference>
<dbReference type="PANTHER" id="PTHR47934">
    <property type="entry name" value="PENTATRICOPEPTIDE REPEAT-CONTAINING PROTEIN PET309, MITOCHONDRIAL"/>
    <property type="match status" value="1"/>
</dbReference>
<feature type="domain" description="Pentatricopeptide repeat-containing protein-mitochondrial" evidence="4">
    <location>
        <begin position="957"/>
        <end position="1069"/>
    </location>
</feature>
<dbReference type="InterPro" id="IPR057027">
    <property type="entry name" value="TPR_mt"/>
</dbReference>
<feature type="repeat" description="PPR" evidence="3">
    <location>
        <begin position="1117"/>
        <end position="1151"/>
    </location>
</feature>
<dbReference type="PROSITE" id="PS51375">
    <property type="entry name" value="PPR"/>
    <property type="match status" value="11"/>
</dbReference>
<comment type="similarity">
    <text evidence="1">Belongs to the PPR family. P subfamily.</text>
</comment>
<feature type="repeat" description="PPR" evidence="3">
    <location>
        <begin position="1047"/>
        <end position="1081"/>
    </location>
</feature>
<feature type="repeat" description="PPR" evidence="3">
    <location>
        <begin position="421"/>
        <end position="455"/>
    </location>
</feature>
<dbReference type="InterPro" id="IPR002885">
    <property type="entry name" value="PPR_rpt"/>
</dbReference>
<feature type="repeat" description="PPR" evidence="3">
    <location>
        <begin position="284"/>
        <end position="318"/>
    </location>
</feature>
<proteinExistence type="inferred from homology"/>
<dbReference type="PANTHER" id="PTHR47934:SF6">
    <property type="entry name" value="MITOCHONDRIAL GROUP I INTRON SPLICING FACTOR CCM1-RELATED"/>
    <property type="match status" value="1"/>
</dbReference>
<accession>A0AAW1WKZ9</accession>
<dbReference type="GO" id="GO:0003729">
    <property type="term" value="F:mRNA binding"/>
    <property type="evidence" value="ECO:0007669"/>
    <property type="project" value="TreeGrafter"/>
</dbReference>
<feature type="repeat" description="PPR" evidence="3">
    <location>
        <begin position="837"/>
        <end position="871"/>
    </location>
</feature>
<evidence type="ECO:0000259" key="4">
    <source>
        <dbReference type="Pfam" id="PF23276"/>
    </source>
</evidence>
<dbReference type="InterPro" id="IPR011990">
    <property type="entry name" value="TPR-like_helical_dom_sf"/>
</dbReference>
<evidence type="ECO:0000313" key="5">
    <source>
        <dbReference type="EMBL" id="KAK9925047.1"/>
    </source>
</evidence>
<reference evidence="5 6" key="1">
    <citation type="journal article" date="2023" name="G3 (Bethesda)">
        <title>A chromosome-length genome assembly and annotation of blackberry (Rubus argutus, cv. 'Hillquist').</title>
        <authorList>
            <person name="Bruna T."/>
            <person name="Aryal R."/>
            <person name="Dudchenko O."/>
            <person name="Sargent D.J."/>
            <person name="Mead D."/>
            <person name="Buti M."/>
            <person name="Cavallini A."/>
            <person name="Hytonen T."/>
            <person name="Andres J."/>
            <person name="Pham M."/>
            <person name="Weisz D."/>
            <person name="Mascagni F."/>
            <person name="Usai G."/>
            <person name="Natali L."/>
            <person name="Bassil N."/>
            <person name="Fernandez G.E."/>
            <person name="Lomsadze A."/>
            <person name="Armour M."/>
            <person name="Olukolu B."/>
            <person name="Poorten T."/>
            <person name="Britton C."/>
            <person name="Davik J."/>
            <person name="Ashrafi H."/>
            <person name="Aiden E.L."/>
            <person name="Borodovsky M."/>
            <person name="Worthington M."/>
        </authorList>
    </citation>
    <scope>NUCLEOTIDE SEQUENCE [LARGE SCALE GENOMIC DNA]</scope>
    <source>
        <strain evidence="5">PI 553951</strain>
    </source>
</reference>
<name>A0AAW1WKZ9_RUBAR</name>
<organism evidence="5 6">
    <name type="scientific">Rubus argutus</name>
    <name type="common">Southern blackberry</name>
    <dbReference type="NCBI Taxonomy" id="59490"/>
    <lineage>
        <taxon>Eukaryota</taxon>
        <taxon>Viridiplantae</taxon>
        <taxon>Streptophyta</taxon>
        <taxon>Embryophyta</taxon>
        <taxon>Tracheophyta</taxon>
        <taxon>Spermatophyta</taxon>
        <taxon>Magnoliopsida</taxon>
        <taxon>eudicotyledons</taxon>
        <taxon>Gunneridae</taxon>
        <taxon>Pentapetalae</taxon>
        <taxon>rosids</taxon>
        <taxon>fabids</taxon>
        <taxon>Rosales</taxon>
        <taxon>Rosaceae</taxon>
        <taxon>Rosoideae</taxon>
        <taxon>Rosoideae incertae sedis</taxon>
        <taxon>Rubus</taxon>
    </lineage>
</organism>
<dbReference type="EMBL" id="JBEDUW010000006">
    <property type="protein sequence ID" value="KAK9925047.1"/>
    <property type="molecule type" value="Genomic_DNA"/>
</dbReference>
<evidence type="ECO:0000256" key="3">
    <source>
        <dbReference type="PROSITE-ProRule" id="PRU00708"/>
    </source>
</evidence>
<dbReference type="Gene3D" id="1.25.40.10">
    <property type="entry name" value="Tetratricopeptide repeat domain"/>
    <property type="match status" value="7"/>
</dbReference>